<evidence type="ECO:0000256" key="2">
    <source>
        <dbReference type="SAM" id="SignalP"/>
    </source>
</evidence>
<protein>
    <submittedName>
        <fullName evidence="3">Uncharacterized protein</fullName>
    </submittedName>
</protein>
<dbReference type="AlphaFoldDB" id="A0A0C2ISJ8"/>
<dbReference type="EMBL" id="AWTV01000006">
    <property type="protein sequence ID" value="KIH92031.1"/>
    <property type="molecule type" value="Genomic_DNA"/>
</dbReference>
<feature type="region of interest" description="Disordered" evidence="1">
    <location>
        <begin position="376"/>
        <end position="396"/>
    </location>
</feature>
<accession>A0A0C2ISJ8</accession>
<proteinExistence type="predicted"/>
<evidence type="ECO:0000313" key="3">
    <source>
        <dbReference type="EMBL" id="KIH92031.1"/>
    </source>
</evidence>
<sequence>MRFGPLVAVFASAAVAAVPPAREAQATRVKGRDVDNANNVDNADHNEHCPHDNLLRCLIGSPTLAFTFCSWSVGIFATPVTLYETVTVPVTRGALTRSTTEITETTETTETTWMTISSASSPTTSPSTQSTPVGLSTITVTQTATQTVIFDRTQTTTDTLVQTIVQTIVATTTIRVGNDSWGKSGDGGESLAGSLTSSLANATATVPNPPSRADRRANFARTTPKTSLACLDDLQPILNGVTSACSCFASSQPTPTATSTVTYVEGAPACPAGQVSVRDGGIQTLHQPTFPNCFADFHPYNCGTDHVGQIACSCALTTEDTAQCTLGDYERDNACTTSDDCAAGWYCTVIDCFGNGVPSVCTKACPVIFAPQPIDGSGGATADDGTSNDEDVASAHRQHAVAPPAQTHALDAIGLNHCHNLSIIIVGNDTSSLGNGRARGGTYRRSL</sequence>
<dbReference type="HOGENOM" id="CLU_612766_0_0_1"/>
<dbReference type="GeneID" id="63676057"/>
<keyword evidence="2" id="KW-0732">Signal</keyword>
<reference evidence="3 4" key="1">
    <citation type="journal article" date="2014" name="BMC Genomics">
        <title>Comparative genomics of the major fungal agents of human and animal Sporotrichosis: Sporothrix schenckii and Sporothrix brasiliensis.</title>
        <authorList>
            <person name="Teixeira M.M."/>
            <person name="de Almeida L.G."/>
            <person name="Kubitschek-Barreira P."/>
            <person name="Alves F.L."/>
            <person name="Kioshima E.S."/>
            <person name="Abadio A.K."/>
            <person name="Fernandes L."/>
            <person name="Derengowski L.S."/>
            <person name="Ferreira K.S."/>
            <person name="Souza R.C."/>
            <person name="Ruiz J.C."/>
            <person name="de Andrade N.C."/>
            <person name="Paes H.C."/>
            <person name="Nicola A.M."/>
            <person name="Albuquerque P."/>
            <person name="Gerber A.L."/>
            <person name="Martins V.P."/>
            <person name="Peconick L.D."/>
            <person name="Neto A.V."/>
            <person name="Chaucanez C.B."/>
            <person name="Silva P.A."/>
            <person name="Cunha O.L."/>
            <person name="de Oliveira F.F."/>
            <person name="dos Santos T.C."/>
            <person name="Barros A.L."/>
            <person name="Soares M.A."/>
            <person name="de Oliveira L.M."/>
            <person name="Marini M.M."/>
            <person name="Villalobos-Duno H."/>
            <person name="Cunha M.M."/>
            <person name="de Hoog S."/>
            <person name="da Silveira J.F."/>
            <person name="Henrissat B."/>
            <person name="Nino-Vega G.A."/>
            <person name="Cisalpino P.S."/>
            <person name="Mora-Montes H.M."/>
            <person name="Almeida S.R."/>
            <person name="Stajich J.E."/>
            <person name="Lopes-Bezerra L.M."/>
            <person name="Vasconcelos A.T."/>
            <person name="Felipe M.S."/>
        </authorList>
    </citation>
    <scope>NUCLEOTIDE SEQUENCE [LARGE SCALE GENOMIC DNA]</scope>
    <source>
        <strain evidence="3 4">5110</strain>
    </source>
</reference>
<evidence type="ECO:0000256" key="1">
    <source>
        <dbReference type="SAM" id="MobiDB-lite"/>
    </source>
</evidence>
<evidence type="ECO:0000313" key="4">
    <source>
        <dbReference type="Proteomes" id="UP000031575"/>
    </source>
</evidence>
<feature type="signal peptide" evidence="2">
    <location>
        <begin position="1"/>
        <end position="16"/>
    </location>
</feature>
<keyword evidence="4" id="KW-1185">Reference proteome</keyword>
<organism evidence="3 4">
    <name type="scientific">Sporothrix brasiliensis 5110</name>
    <dbReference type="NCBI Taxonomy" id="1398154"/>
    <lineage>
        <taxon>Eukaryota</taxon>
        <taxon>Fungi</taxon>
        <taxon>Dikarya</taxon>
        <taxon>Ascomycota</taxon>
        <taxon>Pezizomycotina</taxon>
        <taxon>Sordariomycetes</taxon>
        <taxon>Sordariomycetidae</taxon>
        <taxon>Ophiostomatales</taxon>
        <taxon>Ophiostomataceae</taxon>
        <taxon>Sporothrix</taxon>
    </lineage>
</organism>
<dbReference type="RefSeq" id="XP_040620041.1">
    <property type="nucleotide sequence ID" value="XM_040761136.1"/>
</dbReference>
<feature type="region of interest" description="Disordered" evidence="1">
    <location>
        <begin position="23"/>
        <end position="46"/>
    </location>
</feature>
<dbReference type="VEuPathDB" id="FungiDB:SPBR_02833"/>
<dbReference type="OrthoDB" id="5245237at2759"/>
<dbReference type="Proteomes" id="UP000031575">
    <property type="component" value="Unassembled WGS sequence"/>
</dbReference>
<name>A0A0C2ISJ8_9PEZI</name>
<gene>
    <name evidence="3" type="ORF">SPBR_02833</name>
</gene>
<comment type="caution">
    <text evidence="3">The sequence shown here is derived from an EMBL/GenBank/DDBJ whole genome shotgun (WGS) entry which is preliminary data.</text>
</comment>
<feature type="chain" id="PRO_5002150680" evidence="2">
    <location>
        <begin position="17"/>
        <end position="447"/>
    </location>
</feature>